<evidence type="ECO:0000313" key="2">
    <source>
        <dbReference type="EMBL" id="SHJ21022.1"/>
    </source>
</evidence>
<reference evidence="2 3" key="1">
    <citation type="submission" date="2016-11" db="EMBL/GenBank/DDBJ databases">
        <authorList>
            <person name="Jaros S."/>
            <person name="Januszkiewicz K."/>
            <person name="Wedrychowicz H."/>
        </authorList>
    </citation>
    <scope>NUCLEOTIDE SEQUENCE [LARGE SCALE GENOMIC DNA]</scope>
    <source>
        <strain evidence="2 3">DSM 12906</strain>
    </source>
</reference>
<feature type="signal peptide" evidence="1">
    <location>
        <begin position="1"/>
        <end position="26"/>
    </location>
</feature>
<gene>
    <name evidence="2" type="ORF">SAMN02745244_01974</name>
</gene>
<evidence type="ECO:0000313" key="3">
    <source>
        <dbReference type="Proteomes" id="UP000184512"/>
    </source>
</evidence>
<dbReference type="AlphaFoldDB" id="A0A1M6HFP5"/>
<sequence>MNRVRTVFVAALAVLFVSGVPTGAGAAQDSTGWITHNALYNLVGCGVYSDWNTARRVATSTEASPCPGQVQAGIKVGSSTYVYGLWYNYQSQVVADRTGSAHWSAYRT</sequence>
<organism evidence="2 3">
    <name type="scientific">Tessaracoccus bendigoensis DSM 12906</name>
    <dbReference type="NCBI Taxonomy" id="1123357"/>
    <lineage>
        <taxon>Bacteria</taxon>
        <taxon>Bacillati</taxon>
        <taxon>Actinomycetota</taxon>
        <taxon>Actinomycetes</taxon>
        <taxon>Propionibacteriales</taxon>
        <taxon>Propionibacteriaceae</taxon>
        <taxon>Tessaracoccus</taxon>
    </lineage>
</organism>
<dbReference type="STRING" id="1123357.SAMN02745244_01974"/>
<name>A0A1M6HFP5_9ACTN</name>
<proteinExistence type="predicted"/>
<protein>
    <recommendedName>
        <fullName evidence="4">Bacteriocin (Lactococcin_972)</fullName>
    </recommendedName>
</protein>
<keyword evidence="3" id="KW-1185">Reference proteome</keyword>
<dbReference type="Proteomes" id="UP000184512">
    <property type="component" value="Unassembled WGS sequence"/>
</dbReference>
<dbReference type="EMBL" id="FQZG01000032">
    <property type="protein sequence ID" value="SHJ21022.1"/>
    <property type="molecule type" value="Genomic_DNA"/>
</dbReference>
<keyword evidence="1" id="KW-0732">Signal</keyword>
<evidence type="ECO:0008006" key="4">
    <source>
        <dbReference type="Google" id="ProtNLM"/>
    </source>
</evidence>
<accession>A0A1M6HFP5</accession>
<evidence type="ECO:0000256" key="1">
    <source>
        <dbReference type="SAM" id="SignalP"/>
    </source>
</evidence>
<feature type="chain" id="PRO_5012635667" description="Bacteriocin (Lactococcin_972)" evidence="1">
    <location>
        <begin position="27"/>
        <end position="108"/>
    </location>
</feature>